<gene>
    <name evidence="11" type="ORF">JZO70_02775</name>
</gene>
<dbReference type="Pfam" id="PF02518">
    <property type="entry name" value="HATPase_c"/>
    <property type="match status" value="1"/>
</dbReference>
<evidence type="ECO:0000313" key="11">
    <source>
        <dbReference type="EMBL" id="MBO1305070.1"/>
    </source>
</evidence>
<dbReference type="GO" id="GO:0016301">
    <property type="term" value="F:kinase activity"/>
    <property type="evidence" value="ECO:0007669"/>
    <property type="project" value="UniProtKB-KW"/>
</dbReference>
<evidence type="ECO:0000256" key="5">
    <source>
        <dbReference type="ARBA" id="ARBA00022741"/>
    </source>
</evidence>
<protein>
    <recommendedName>
        <fullName evidence="2">histidine kinase</fullName>
        <ecNumber evidence="2">2.7.13.3</ecNumber>
    </recommendedName>
</protein>
<keyword evidence="4" id="KW-0808">Transferase</keyword>
<comment type="catalytic activity">
    <reaction evidence="1">
        <text>ATP + protein L-histidine = ADP + protein N-phospho-L-histidine.</text>
        <dbReference type="EC" id="2.7.13.3"/>
    </reaction>
</comment>
<evidence type="ECO:0000259" key="10">
    <source>
        <dbReference type="SMART" id="SM00387"/>
    </source>
</evidence>
<evidence type="ECO:0000256" key="4">
    <source>
        <dbReference type="ARBA" id="ARBA00022679"/>
    </source>
</evidence>
<keyword evidence="5" id="KW-0547">Nucleotide-binding</keyword>
<evidence type="ECO:0000256" key="3">
    <source>
        <dbReference type="ARBA" id="ARBA00022553"/>
    </source>
</evidence>
<dbReference type="EC" id="2.7.13.3" evidence="2"/>
<keyword evidence="9" id="KW-1133">Transmembrane helix</keyword>
<reference evidence="11 12" key="1">
    <citation type="submission" date="2021-03" db="EMBL/GenBank/DDBJ databases">
        <title>Enterococcal diversity collection.</title>
        <authorList>
            <person name="Gilmore M.S."/>
            <person name="Schwartzman J."/>
            <person name="Van Tyne D."/>
            <person name="Martin M."/>
            <person name="Earl A.M."/>
            <person name="Manson A.L."/>
            <person name="Straub T."/>
            <person name="Salamzade R."/>
            <person name="Saavedra J."/>
            <person name="Lebreton F."/>
            <person name="Prichula J."/>
            <person name="Schaufler K."/>
            <person name="Gaca A."/>
            <person name="Sgardioli B."/>
            <person name="Wagenaar J."/>
            <person name="Strong T."/>
        </authorList>
    </citation>
    <scope>NUCLEOTIDE SEQUENCE [LARGE SCALE GENOMIC DNA]</scope>
    <source>
        <strain evidence="11 12">669A</strain>
    </source>
</reference>
<evidence type="ECO:0000256" key="7">
    <source>
        <dbReference type="ARBA" id="ARBA00022840"/>
    </source>
</evidence>
<proteinExistence type="predicted"/>
<feature type="domain" description="Histidine kinase/HSP90-like ATPase" evidence="10">
    <location>
        <begin position="269"/>
        <end position="361"/>
    </location>
</feature>
<organism evidence="11 12">
    <name type="scientific">Candidatus Enterococcus moelleringii</name>
    <dbReference type="NCBI Taxonomy" id="2815325"/>
    <lineage>
        <taxon>Bacteria</taxon>
        <taxon>Bacillati</taxon>
        <taxon>Bacillota</taxon>
        <taxon>Bacilli</taxon>
        <taxon>Lactobacillales</taxon>
        <taxon>Enterococcaceae</taxon>
        <taxon>Enterococcus</taxon>
    </lineage>
</organism>
<evidence type="ECO:0000313" key="12">
    <source>
        <dbReference type="Proteomes" id="UP000664601"/>
    </source>
</evidence>
<keyword evidence="9" id="KW-0812">Transmembrane</keyword>
<feature type="transmembrane region" description="Helical" evidence="9">
    <location>
        <begin position="30"/>
        <end position="48"/>
    </location>
</feature>
<keyword evidence="12" id="KW-1185">Reference proteome</keyword>
<evidence type="ECO:0000256" key="6">
    <source>
        <dbReference type="ARBA" id="ARBA00022777"/>
    </source>
</evidence>
<keyword evidence="9" id="KW-0472">Membrane</keyword>
<dbReference type="Proteomes" id="UP000664601">
    <property type="component" value="Unassembled WGS sequence"/>
</dbReference>
<comment type="caution">
    <text evidence="11">The sequence shown here is derived from an EMBL/GenBank/DDBJ whole genome shotgun (WGS) entry which is preliminary data.</text>
</comment>
<name>A0ABS3L7K2_9ENTE</name>
<evidence type="ECO:0000256" key="2">
    <source>
        <dbReference type="ARBA" id="ARBA00012438"/>
    </source>
</evidence>
<evidence type="ECO:0000256" key="1">
    <source>
        <dbReference type="ARBA" id="ARBA00000085"/>
    </source>
</evidence>
<accession>A0ABS3L7K2</accession>
<feature type="transmembrane region" description="Helical" evidence="9">
    <location>
        <begin position="6"/>
        <end position="23"/>
    </location>
</feature>
<evidence type="ECO:0000256" key="8">
    <source>
        <dbReference type="ARBA" id="ARBA00023012"/>
    </source>
</evidence>
<dbReference type="Gene3D" id="3.30.565.10">
    <property type="entry name" value="Histidine kinase-like ATPase, C-terminal domain"/>
    <property type="match status" value="1"/>
</dbReference>
<feature type="transmembrane region" description="Helical" evidence="9">
    <location>
        <begin position="94"/>
        <end position="123"/>
    </location>
</feature>
<sequence length="369" mass="42281">MTKYMYWLEYLFFFLIGAFLLFSETFQPEYVWYILIAILFLAPARLLSAAFGTWLTFAGLIVIGILWPNMLFFQPASLRIIWREAKKHDWLVPFSLLIILFQPALALFTRLILVCLAAFSLFLCLKERKYLSLSDELLQLKDDSWEKQELLKEQNEELMRTQETFVDLEVAEERNRIARDIHDNVGHLLSSAIIQLGALEAINQDSTMQKLLVQLKETIHTGMDSIRQSVHNLHSDSLNLEKSIQLLLANFRFCPVIIEGTIPSTLEKEQEKVVLAIIKESLSNVMKHSQATQVQLIFDELPAFHRLKILDNGKFTPENPEISSGIGLAGMRQRVQKINGQLHVHPSDQGFQINIILPKEAPDDTSSSS</sequence>
<dbReference type="SMART" id="SM00387">
    <property type="entry name" value="HATPase_c"/>
    <property type="match status" value="1"/>
</dbReference>
<dbReference type="SUPFAM" id="SSF55874">
    <property type="entry name" value="ATPase domain of HSP90 chaperone/DNA topoisomerase II/histidine kinase"/>
    <property type="match status" value="1"/>
</dbReference>
<feature type="transmembrane region" description="Helical" evidence="9">
    <location>
        <begin position="54"/>
        <end position="73"/>
    </location>
</feature>
<dbReference type="CDD" id="cd16917">
    <property type="entry name" value="HATPase_UhpB-NarQ-NarX-like"/>
    <property type="match status" value="1"/>
</dbReference>
<dbReference type="InterPro" id="IPR003594">
    <property type="entry name" value="HATPase_dom"/>
</dbReference>
<dbReference type="InterPro" id="IPR050482">
    <property type="entry name" value="Sensor_HK_TwoCompSys"/>
</dbReference>
<dbReference type="Gene3D" id="1.20.5.1930">
    <property type="match status" value="1"/>
</dbReference>
<keyword evidence="8" id="KW-0902">Two-component regulatory system</keyword>
<dbReference type="PANTHER" id="PTHR24421:SF10">
    <property type="entry name" value="NITRATE_NITRITE SENSOR PROTEIN NARQ"/>
    <property type="match status" value="1"/>
</dbReference>
<dbReference type="PANTHER" id="PTHR24421">
    <property type="entry name" value="NITRATE/NITRITE SENSOR PROTEIN NARX-RELATED"/>
    <property type="match status" value="1"/>
</dbReference>
<evidence type="ECO:0000256" key="9">
    <source>
        <dbReference type="SAM" id="Phobius"/>
    </source>
</evidence>
<keyword evidence="7" id="KW-0067">ATP-binding</keyword>
<keyword evidence="3" id="KW-0597">Phosphoprotein</keyword>
<dbReference type="InterPro" id="IPR011712">
    <property type="entry name" value="Sig_transdc_His_kin_sub3_dim/P"/>
</dbReference>
<keyword evidence="6 11" id="KW-0418">Kinase</keyword>
<dbReference type="RefSeq" id="WP_207672014.1">
    <property type="nucleotide sequence ID" value="NZ_JAFREM010000004.1"/>
</dbReference>
<dbReference type="Pfam" id="PF07730">
    <property type="entry name" value="HisKA_3"/>
    <property type="match status" value="1"/>
</dbReference>
<dbReference type="InterPro" id="IPR036890">
    <property type="entry name" value="HATPase_C_sf"/>
</dbReference>
<dbReference type="EMBL" id="JAFREM010000004">
    <property type="protein sequence ID" value="MBO1305070.1"/>
    <property type="molecule type" value="Genomic_DNA"/>
</dbReference>